<organism evidence="6 7">
    <name type="scientific">Alteromonas oceani</name>
    <dbReference type="NCBI Taxonomy" id="2071609"/>
    <lineage>
        <taxon>Bacteria</taxon>
        <taxon>Pseudomonadati</taxon>
        <taxon>Pseudomonadota</taxon>
        <taxon>Gammaproteobacteria</taxon>
        <taxon>Alteromonadales</taxon>
        <taxon>Alteromonadaceae</taxon>
        <taxon>Alteromonas/Salinimonas group</taxon>
        <taxon>Alteromonas</taxon>
    </lineage>
</organism>
<comment type="caution">
    <text evidence="6">The sequence shown here is derived from an EMBL/GenBank/DDBJ whole genome shotgun (WGS) entry which is preliminary data.</text>
</comment>
<reference evidence="7" key="1">
    <citation type="journal article" date="2019" name="Int. J. Syst. Evol. Microbiol.">
        <title>The Global Catalogue of Microorganisms (GCM) 10K type strain sequencing project: providing services to taxonomists for standard genome sequencing and annotation.</title>
        <authorList>
            <consortium name="The Broad Institute Genomics Platform"/>
            <consortium name="The Broad Institute Genome Sequencing Center for Infectious Disease"/>
            <person name="Wu L."/>
            <person name="Ma J."/>
        </authorList>
    </citation>
    <scope>NUCLEOTIDE SEQUENCE [LARGE SCALE GENOMIC DNA]</scope>
    <source>
        <strain evidence="7">KCTC 52449</strain>
    </source>
</reference>
<accession>A0ABV7K142</accession>
<gene>
    <name evidence="6" type="ORF">ACFOEW_19410</name>
</gene>
<dbReference type="Proteomes" id="UP001595477">
    <property type="component" value="Unassembled WGS sequence"/>
</dbReference>
<feature type="domain" description="Translocation and assembly module TamB C-terminal" evidence="5">
    <location>
        <begin position="870"/>
        <end position="1204"/>
    </location>
</feature>
<protein>
    <submittedName>
        <fullName evidence="6">Translocation/assembly module TamB domain-containing protein</fullName>
    </submittedName>
</protein>
<evidence type="ECO:0000256" key="4">
    <source>
        <dbReference type="ARBA" id="ARBA00023136"/>
    </source>
</evidence>
<dbReference type="Pfam" id="PF04357">
    <property type="entry name" value="TamB"/>
    <property type="match status" value="1"/>
</dbReference>
<dbReference type="PANTHER" id="PTHR36985:SF1">
    <property type="entry name" value="TRANSLOCATION AND ASSEMBLY MODULE SUBUNIT TAMB"/>
    <property type="match status" value="1"/>
</dbReference>
<evidence type="ECO:0000256" key="3">
    <source>
        <dbReference type="ARBA" id="ARBA00022989"/>
    </source>
</evidence>
<sequence length="1222" mass="131101">MSINRLAKGFLILLLTLLLLVAVVLSPLGAPLINYAANKYVPGLAVDSVSGSPLSELTLEKVNWQNEQWQVNVSKVTLAHEWTCLLNSKACITSLQVSSPHVQQLASAENTDEEPSEPGGEITLPLAIALDELKISDARFESPAITVQADQLTSSAQWIDSLQINHLTLNGLTLMLPESEPQPPSPVAITYQAPALPEVHIPLTLQANDVQISNIRVVQGKQEVAALDVALQQTQIQDSRIALQAFSVNMEQVNASLDGEVTLSGQYPLNLTLIADLPVEQTAQHAELSAEGDLSDLALNINSSGLVSAEVTGKANLLSDSLPISLHSRWPAQALNPLADIELDSGVLSVQGKMGEYAIQLDGGATIPDVSPVKVSLAALLSERSLAVSALNSELLEGEVTNSGVLYFSDSLSWEGISRLTRVDLQGLSEFAPTNVNGVVKAQVSLSDKGPNVLVSDIRLSGEHLQEMFTLTGDAVYSANSDIMVANLNGDLAENHFSAVGQVFNQQYLDALVAIDLQRLAALYPEVSGQLAGSVAIKGPWDAPVIDSKLLLTDILASPRLSQAAANQGPLNGEITITGSLAEHALNANLQLPEHTTTLNLDGQWQNQQWQGQLSDTQLALLNTVWELQSDVTLRYEASPQHFTVSQHCWEAREKGNLCINAVDYTPAQVNWDVQASALPIGLWIDELMPELLVERNNATLNITTQGNFDPASEKVAGQLQVSVSPDKWQLAGNEPVTIDLDEMSFDGQFDEQQVALSGKITSPQIGTITSQATVFPFTDQPSIEARINIADWQLAPFKPLIARMNELNGNVNGELKLDGPLSLPQVNGKLTLQQGEINSEDLPVAVSQWQQTVNLNGASADFEGEFLLGDGPGTLNGSVDWQDSLLVDLAVKGDAFTVNYDDSRVKVSPDLSINLSPQSVDISGDIDIPYARVKINELPPSAVSPSRDVHLRGEPPSEALVDNINANIMVTIDEDEREEVRLDAFGLKATLTGGVNVQTQPALTGYGDLRIINGRYEAYGQNLIIRTGEVQFNGPLDQPILLVEAIRDPDLTEDDVIAGVRVEGPANQPSVSLFSEPGMDQARNLAYLLNGSGGLGGGQMDENSYAAMLIGFGLSSSESLTSNVGNALGIEDLSLSTTGQGSDTKVAISGKIASNLTVRYGVGMFSDEDSGGQEVALRYQILSNLYLEIVRSLYTTVDLYYQFTLGDNKPANASEDDSKQE</sequence>
<evidence type="ECO:0000313" key="6">
    <source>
        <dbReference type="EMBL" id="MFC3203979.1"/>
    </source>
</evidence>
<keyword evidence="7" id="KW-1185">Reference proteome</keyword>
<dbReference type="PANTHER" id="PTHR36985">
    <property type="entry name" value="TRANSLOCATION AND ASSEMBLY MODULE SUBUNIT TAMB"/>
    <property type="match status" value="1"/>
</dbReference>
<evidence type="ECO:0000256" key="1">
    <source>
        <dbReference type="ARBA" id="ARBA00004167"/>
    </source>
</evidence>
<keyword evidence="3" id="KW-1133">Transmembrane helix</keyword>
<dbReference type="RefSeq" id="WP_123326359.1">
    <property type="nucleotide sequence ID" value="NZ_JBHRSX010000099.1"/>
</dbReference>
<proteinExistence type="predicted"/>
<dbReference type="EMBL" id="JBHRSX010000099">
    <property type="protein sequence ID" value="MFC3203979.1"/>
    <property type="molecule type" value="Genomic_DNA"/>
</dbReference>
<keyword evidence="4" id="KW-0472">Membrane</keyword>
<dbReference type="InterPro" id="IPR007452">
    <property type="entry name" value="TamB_C"/>
</dbReference>
<evidence type="ECO:0000259" key="5">
    <source>
        <dbReference type="Pfam" id="PF04357"/>
    </source>
</evidence>
<evidence type="ECO:0000313" key="7">
    <source>
        <dbReference type="Proteomes" id="UP001595477"/>
    </source>
</evidence>
<name>A0ABV7K142_9ALTE</name>
<comment type="subcellular location">
    <subcellularLocation>
        <location evidence="1">Membrane</location>
        <topology evidence="1">Single-pass membrane protein</topology>
    </subcellularLocation>
</comment>
<keyword evidence="2" id="KW-0812">Transmembrane</keyword>
<evidence type="ECO:0000256" key="2">
    <source>
        <dbReference type="ARBA" id="ARBA00022692"/>
    </source>
</evidence>